<evidence type="ECO:0000313" key="2">
    <source>
        <dbReference type="Proteomes" id="UP000499080"/>
    </source>
</evidence>
<gene>
    <name evidence="1" type="ORF">AVEN_204977_1</name>
</gene>
<comment type="caution">
    <text evidence="1">The sequence shown here is derived from an EMBL/GenBank/DDBJ whole genome shotgun (WGS) entry which is preliminary data.</text>
</comment>
<keyword evidence="2" id="KW-1185">Reference proteome</keyword>
<accession>A0A4Y2SGJ8</accession>
<evidence type="ECO:0000313" key="1">
    <source>
        <dbReference type="EMBL" id="GBN86716.1"/>
    </source>
</evidence>
<organism evidence="1 2">
    <name type="scientific">Araneus ventricosus</name>
    <name type="common">Orbweaver spider</name>
    <name type="synonym">Epeira ventricosa</name>
    <dbReference type="NCBI Taxonomy" id="182803"/>
    <lineage>
        <taxon>Eukaryota</taxon>
        <taxon>Metazoa</taxon>
        <taxon>Ecdysozoa</taxon>
        <taxon>Arthropoda</taxon>
        <taxon>Chelicerata</taxon>
        <taxon>Arachnida</taxon>
        <taxon>Araneae</taxon>
        <taxon>Araneomorphae</taxon>
        <taxon>Entelegynae</taxon>
        <taxon>Araneoidea</taxon>
        <taxon>Araneidae</taxon>
        <taxon>Araneus</taxon>
    </lineage>
</organism>
<protein>
    <submittedName>
        <fullName evidence="1">Uncharacterized protein</fullName>
    </submittedName>
</protein>
<dbReference type="Proteomes" id="UP000499080">
    <property type="component" value="Unassembled WGS sequence"/>
</dbReference>
<reference evidence="1 2" key="1">
    <citation type="journal article" date="2019" name="Sci. Rep.">
        <title>Orb-weaving spider Araneus ventricosus genome elucidates the spidroin gene catalogue.</title>
        <authorList>
            <person name="Kono N."/>
            <person name="Nakamura H."/>
            <person name="Ohtoshi R."/>
            <person name="Moran D.A.P."/>
            <person name="Shinohara A."/>
            <person name="Yoshida Y."/>
            <person name="Fujiwara M."/>
            <person name="Mori M."/>
            <person name="Tomita M."/>
            <person name="Arakawa K."/>
        </authorList>
    </citation>
    <scope>NUCLEOTIDE SEQUENCE [LARGE SCALE GENOMIC DNA]</scope>
</reference>
<sequence>MFFFPIVPEYVQALEENSNLDLKVVFPRQKTYSIFESAWMKDSDDIIHQTFKVADISNVLTVHNVPNVSPEEEVQRRKIGASCRPRNWAISSNR</sequence>
<dbReference type="AlphaFoldDB" id="A0A4Y2SGJ8"/>
<proteinExistence type="predicted"/>
<name>A0A4Y2SGJ8_ARAVE</name>
<dbReference type="EMBL" id="BGPR01021433">
    <property type="protein sequence ID" value="GBN86716.1"/>
    <property type="molecule type" value="Genomic_DNA"/>
</dbReference>